<feature type="transmembrane region" description="Helical" evidence="4">
    <location>
        <begin position="12"/>
        <end position="33"/>
    </location>
</feature>
<reference evidence="6 7" key="1">
    <citation type="submission" date="2023-10" db="EMBL/GenBank/DDBJ databases">
        <authorList>
            <person name="Maclean D."/>
            <person name="Macfadyen A."/>
        </authorList>
    </citation>
    <scope>NUCLEOTIDE SEQUENCE [LARGE SCALE GENOMIC DNA]</scope>
</reference>
<protein>
    <recommendedName>
        <fullName evidence="5">VASt domain-containing protein</fullName>
    </recommendedName>
</protein>
<dbReference type="AlphaFoldDB" id="A0AAV1IE92"/>
<keyword evidence="4" id="KW-1133">Transmembrane helix</keyword>
<evidence type="ECO:0000256" key="2">
    <source>
        <dbReference type="ARBA" id="ARBA00023136"/>
    </source>
</evidence>
<dbReference type="GO" id="GO:0005789">
    <property type="term" value="C:endoplasmic reticulum membrane"/>
    <property type="evidence" value="ECO:0007669"/>
    <property type="project" value="TreeGrafter"/>
</dbReference>
<comment type="subcellular location">
    <subcellularLocation>
        <location evidence="1">Membrane</location>
    </subcellularLocation>
</comment>
<feature type="region of interest" description="Disordered" evidence="3">
    <location>
        <begin position="40"/>
        <end position="92"/>
    </location>
</feature>
<evidence type="ECO:0000313" key="7">
    <source>
        <dbReference type="Proteomes" id="UP001314263"/>
    </source>
</evidence>
<evidence type="ECO:0000256" key="4">
    <source>
        <dbReference type="SAM" id="Phobius"/>
    </source>
</evidence>
<keyword evidence="4" id="KW-0812">Transmembrane</keyword>
<dbReference type="GO" id="GO:0120015">
    <property type="term" value="F:sterol transfer activity"/>
    <property type="evidence" value="ECO:0007669"/>
    <property type="project" value="TreeGrafter"/>
</dbReference>
<dbReference type="PROSITE" id="PS51778">
    <property type="entry name" value="VAST"/>
    <property type="match status" value="1"/>
</dbReference>
<dbReference type="Proteomes" id="UP001314263">
    <property type="component" value="Unassembled WGS sequence"/>
</dbReference>
<dbReference type="EMBL" id="CAUYUE010000012">
    <property type="protein sequence ID" value="CAK0785507.1"/>
    <property type="molecule type" value="Genomic_DNA"/>
</dbReference>
<dbReference type="GO" id="GO:0032934">
    <property type="term" value="F:sterol binding"/>
    <property type="evidence" value="ECO:0007669"/>
    <property type="project" value="TreeGrafter"/>
</dbReference>
<dbReference type="InterPro" id="IPR031968">
    <property type="entry name" value="VASt"/>
</dbReference>
<dbReference type="InterPro" id="IPR051482">
    <property type="entry name" value="Cholesterol_transport"/>
</dbReference>
<feature type="domain" description="VASt" evidence="5">
    <location>
        <begin position="96"/>
        <end position="264"/>
    </location>
</feature>
<dbReference type="GO" id="GO:0140268">
    <property type="term" value="C:endoplasmic reticulum-plasma membrane contact site"/>
    <property type="evidence" value="ECO:0007669"/>
    <property type="project" value="TreeGrafter"/>
</dbReference>
<gene>
    <name evidence="6" type="ORF">CVIRNUC_008717</name>
</gene>
<sequence>MRERKKPDLKWLIGIAATTSPVIGGAILAVVLLKRRRARRCGQDATQGPENDGGNEVGEEAKPGDIDDPWPSLGKAAKSQRRPKNGENFAELPEPLPTVLLDERLPLTPRDVWRLLMGNADFLRSFSEKNKMWDLKIGRWHVSKGDTAVRKVSYMTAFKKQVIGPKQARAVEVSESRGMPDDGFTVDIKVHTPEVPYGNSFHSHLQWDCVSVGERESRVRASCEVAFTKPCLVKGIVKRASLEGMRDSYGRLRQHLLEHLEMDCGSRRPGNVRRPAVQQLLLLLLLGAILLLAAMAYTGHLQQGKHRWADWSAWAGQGARLAKSQLADAEAALRMQAAHVQAQLQGMAHSAP</sequence>
<dbReference type="Pfam" id="PF16016">
    <property type="entry name" value="VASt"/>
    <property type="match status" value="1"/>
</dbReference>
<keyword evidence="2 4" id="KW-0472">Membrane</keyword>
<evidence type="ECO:0000256" key="3">
    <source>
        <dbReference type="SAM" id="MobiDB-lite"/>
    </source>
</evidence>
<comment type="caution">
    <text evidence="6">The sequence shown here is derived from an EMBL/GenBank/DDBJ whole genome shotgun (WGS) entry which is preliminary data.</text>
</comment>
<evidence type="ECO:0000313" key="6">
    <source>
        <dbReference type="EMBL" id="CAK0785507.1"/>
    </source>
</evidence>
<feature type="transmembrane region" description="Helical" evidence="4">
    <location>
        <begin position="276"/>
        <end position="297"/>
    </location>
</feature>
<name>A0AAV1IE92_9CHLO</name>
<proteinExistence type="predicted"/>
<organism evidence="6 7">
    <name type="scientific">Coccomyxa viridis</name>
    <dbReference type="NCBI Taxonomy" id="1274662"/>
    <lineage>
        <taxon>Eukaryota</taxon>
        <taxon>Viridiplantae</taxon>
        <taxon>Chlorophyta</taxon>
        <taxon>core chlorophytes</taxon>
        <taxon>Trebouxiophyceae</taxon>
        <taxon>Trebouxiophyceae incertae sedis</taxon>
        <taxon>Coccomyxaceae</taxon>
        <taxon>Coccomyxa</taxon>
    </lineage>
</organism>
<evidence type="ECO:0000256" key="1">
    <source>
        <dbReference type="ARBA" id="ARBA00004370"/>
    </source>
</evidence>
<dbReference type="GO" id="GO:0005886">
    <property type="term" value="C:plasma membrane"/>
    <property type="evidence" value="ECO:0007669"/>
    <property type="project" value="TreeGrafter"/>
</dbReference>
<dbReference type="PANTHER" id="PTHR23319">
    <property type="entry name" value="GRAM DOMAIN CONTAINING 1B, ISOFORM E"/>
    <property type="match status" value="1"/>
</dbReference>
<accession>A0AAV1IE92</accession>
<keyword evidence="7" id="KW-1185">Reference proteome</keyword>
<dbReference type="PANTHER" id="PTHR23319:SF4">
    <property type="entry name" value="GRAM DOMAIN CONTAINING 1B, ISOFORM E"/>
    <property type="match status" value="1"/>
</dbReference>
<dbReference type="GO" id="GO:0032366">
    <property type="term" value="P:intracellular sterol transport"/>
    <property type="evidence" value="ECO:0007669"/>
    <property type="project" value="TreeGrafter"/>
</dbReference>
<evidence type="ECO:0000259" key="5">
    <source>
        <dbReference type="PROSITE" id="PS51778"/>
    </source>
</evidence>